<name>A0ABD0XZC9_9HEMI</name>
<gene>
    <name evidence="7" type="ORF">AAG570_005053</name>
</gene>
<dbReference type="GO" id="GO:0052689">
    <property type="term" value="F:carboxylic ester hydrolase activity"/>
    <property type="evidence" value="ECO:0007669"/>
    <property type="project" value="UniProtKB-KW"/>
</dbReference>
<dbReference type="Proteomes" id="UP001558652">
    <property type="component" value="Unassembled WGS sequence"/>
</dbReference>
<dbReference type="PANTHER" id="PTHR43142:SF1">
    <property type="entry name" value="CARBOXYLIC ESTER HYDROLASE"/>
    <property type="match status" value="1"/>
</dbReference>
<keyword evidence="3 5" id="KW-0378">Hydrolase</keyword>
<evidence type="ECO:0000256" key="4">
    <source>
        <dbReference type="ARBA" id="ARBA00023180"/>
    </source>
</evidence>
<dbReference type="PROSITE" id="PS00941">
    <property type="entry name" value="CARBOXYLESTERASE_B_2"/>
    <property type="match status" value="1"/>
</dbReference>
<sequence>MSIPYAKPPVEELRFQSPQRPLKWDGVLDASGDKSPMCMQIPIFIPSLRNLTLGQEDCLYLNVFTRKIDSSAKFPVMVYIHGGAFRFGSPGPKGRARYLMDREMVLVTLTYRLGPLGFLSTEDEVIPGNFGLKDQAMALGWVKRNIEHFGGDPDSITIFGESAGGASVHYMMMSPLSKGREAQLIISGFGSLFIMIRK</sequence>
<dbReference type="Gene3D" id="3.40.50.1820">
    <property type="entry name" value="alpha/beta hydrolase"/>
    <property type="match status" value="1"/>
</dbReference>
<dbReference type="InterPro" id="IPR029058">
    <property type="entry name" value="AB_hydrolase_fold"/>
</dbReference>
<dbReference type="PANTHER" id="PTHR43142">
    <property type="entry name" value="CARBOXYLIC ESTER HYDROLASE"/>
    <property type="match status" value="1"/>
</dbReference>
<keyword evidence="8" id="KW-1185">Reference proteome</keyword>
<evidence type="ECO:0000259" key="6">
    <source>
        <dbReference type="Pfam" id="PF00135"/>
    </source>
</evidence>
<protein>
    <recommendedName>
        <fullName evidence="5">Carboxylic ester hydrolase</fullName>
        <ecNumber evidence="5">3.1.1.-</ecNumber>
    </recommendedName>
</protein>
<keyword evidence="4" id="KW-0325">Glycoprotein</keyword>
<reference evidence="7 8" key="1">
    <citation type="submission" date="2024-07" db="EMBL/GenBank/DDBJ databases">
        <title>Chromosome-level genome assembly of the water stick insect Ranatra chinensis (Heteroptera: Nepidae).</title>
        <authorList>
            <person name="Liu X."/>
        </authorList>
    </citation>
    <scope>NUCLEOTIDE SEQUENCE [LARGE SCALE GENOMIC DNA]</scope>
    <source>
        <strain evidence="7">Cailab_2021Rc</strain>
        <tissue evidence="7">Muscle</tissue>
    </source>
</reference>
<evidence type="ECO:0000313" key="8">
    <source>
        <dbReference type="Proteomes" id="UP001558652"/>
    </source>
</evidence>
<evidence type="ECO:0000256" key="3">
    <source>
        <dbReference type="ARBA" id="ARBA00022801"/>
    </source>
</evidence>
<evidence type="ECO:0000256" key="1">
    <source>
        <dbReference type="ARBA" id="ARBA00005964"/>
    </source>
</evidence>
<proteinExistence type="inferred from homology"/>
<dbReference type="EC" id="3.1.1.-" evidence="5"/>
<comment type="similarity">
    <text evidence="1 5">Belongs to the type-B carboxylesterase/lipase family.</text>
</comment>
<organism evidence="7 8">
    <name type="scientific">Ranatra chinensis</name>
    <dbReference type="NCBI Taxonomy" id="642074"/>
    <lineage>
        <taxon>Eukaryota</taxon>
        <taxon>Metazoa</taxon>
        <taxon>Ecdysozoa</taxon>
        <taxon>Arthropoda</taxon>
        <taxon>Hexapoda</taxon>
        <taxon>Insecta</taxon>
        <taxon>Pterygota</taxon>
        <taxon>Neoptera</taxon>
        <taxon>Paraneoptera</taxon>
        <taxon>Hemiptera</taxon>
        <taxon>Heteroptera</taxon>
        <taxon>Panheteroptera</taxon>
        <taxon>Nepomorpha</taxon>
        <taxon>Nepidae</taxon>
        <taxon>Ranatrinae</taxon>
        <taxon>Ranatra</taxon>
    </lineage>
</organism>
<feature type="domain" description="Carboxylesterase type B" evidence="6">
    <location>
        <begin position="2"/>
        <end position="187"/>
    </location>
</feature>
<dbReference type="Pfam" id="PF00135">
    <property type="entry name" value="COesterase"/>
    <property type="match status" value="1"/>
</dbReference>
<dbReference type="EMBL" id="JBFDAA010000017">
    <property type="protein sequence ID" value="KAL1116581.1"/>
    <property type="molecule type" value="Genomic_DNA"/>
</dbReference>
<evidence type="ECO:0000313" key="7">
    <source>
        <dbReference type="EMBL" id="KAL1116581.1"/>
    </source>
</evidence>
<comment type="caution">
    <text evidence="7">The sequence shown here is derived from an EMBL/GenBank/DDBJ whole genome shotgun (WGS) entry which is preliminary data.</text>
</comment>
<dbReference type="InterPro" id="IPR019826">
    <property type="entry name" value="Carboxylesterase_B_AS"/>
</dbReference>
<evidence type="ECO:0000256" key="5">
    <source>
        <dbReference type="RuleBase" id="RU361235"/>
    </source>
</evidence>
<dbReference type="AlphaFoldDB" id="A0ABD0XZC9"/>
<dbReference type="InterPro" id="IPR019819">
    <property type="entry name" value="Carboxylesterase_B_CS"/>
</dbReference>
<dbReference type="InterPro" id="IPR002018">
    <property type="entry name" value="CarbesteraseB"/>
</dbReference>
<accession>A0ABD0XZC9</accession>
<keyword evidence="2" id="KW-0719">Serine esterase</keyword>
<dbReference type="SUPFAM" id="SSF53474">
    <property type="entry name" value="alpha/beta-Hydrolases"/>
    <property type="match status" value="1"/>
</dbReference>
<dbReference type="PROSITE" id="PS00122">
    <property type="entry name" value="CARBOXYLESTERASE_B_1"/>
    <property type="match status" value="1"/>
</dbReference>
<evidence type="ECO:0000256" key="2">
    <source>
        <dbReference type="ARBA" id="ARBA00022487"/>
    </source>
</evidence>